<evidence type="ECO:0000313" key="3">
    <source>
        <dbReference type="Proteomes" id="UP000275846"/>
    </source>
</evidence>
<reference evidence="4" key="1">
    <citation type="submission" date="2016-06" db="UniProtKB">
        <authorList>
            <consortium name="WormBaseParasite"/>
        </authorList>
    </citation>
    <scope>IDENTIFICATION</scope>
</reference>
<organism evidence="4">
    <name type="scientific">Schistocephalus solidus</name>
    <name type="common">Tapeworm</name>
    <dbReference type="NCBI Taxonomy" id="70667"/>
    <lineage>
        <taxon>Eukaryota</taxon>
        <taxon>Metazoa</taxon>
        <taxon>Spiralia</taxon>
        <taxon>Lophotrochozoa</taxon>
        <taxon>Platyhelminthes</taxon>
        <taxon>Cestoda</taxon>
        <taxon>Eucestoda</taxon>
        <taxon>Diphyllobothriidea</taxon>
        <taxon>Diphyllobothriidae</taxon>
        <taxon>Schistocephalus</taxon>
    </lineage>
</organism>
<feature type="region of interest" description="Disordered" evidence="1">
    <location>
        <begin position="49"/>
        <end position="90"/>
    </location>
</feature>
<evidence type="ECO:0000313" key="4">
    <source>
        <dbReference type="WBParaSite" id="SSLN_0001149101-mRNA-1"/>
    </source>
</evidence>
<dbReference type="Proteomes" id="UP000275846">
    <property type="component" value="Unassembled WGS sequence"/>
</dbReference>
<dbReference type="EMBL" id="UYSU01036269">
    <property type="protein sequence ID" value="VDL97451.1"/>
    <property type="molecule type" value="Genomic_DNA"/>
</dbReference>
<protein>
    <submittedName>
        <fullName evidence="4">Single-stranded DNA-binding protein</fullName>
    </submittedName>
</protein>
<name>A0A183T3L8_SCHSO</name>
<proteinExistence type="predicted"/>
<evidence type="ECO:0000313" key="2">
    <source>
        <dbReference type="EMBL" id="VDL97451.1"/>
    </source>
</evidence>
<keyword evidence="3" id="KW-1185">Reference proteome</keyword>
<accession>A0A183T3L8</accession>
<dbReference type="AlphaFoldDB" id="A0A183T3L8"/>
<sequence>MDCYNESDHSSNLKYSFSFGQADEQLAGKEKHTGRYKVYIVALSETRFYEQSQPEKREQTRSPATPVTAPIPRTRQLSGSGSGLAPGDRE</sequence>
<reference evidence="2 3" key="2">
    <citation type="submission" date="2018-11" db="EMBL/GenBank/DDBJ databases">
        <authorList>
            <consortium name="Pathogen Informatics"/>
        </authorList>
    </citation>
    <scope>NUCLEOTIDE SEQUENCE [LARGE SCALE GENOMIC DNA]</scope>
    <source>
        <strain evidence="2 3">NST_G2</strain>
    </source>
</reference>
<evidence type="ECO:0000256" key="1">
    <source>
        <dbReference type="SAM" id="MobiDB-lite"/>
    </source>
</evidence>
<dbReference type="WBParaSite" id="SSLN_0001149101-mRNA-1">
    <property type="protein sequence ID" value="SSLN_0001149101-mRNA-1"/>
    <property type="gene ID" value="SSLN_0001149101"/>
</dbReference>
<gene>
    <name evidence="2" type="ORF">SSLN_LOCUS11066</name>
</gene>